<dbReference type="RefSeq" id="WP_126581510.1">
    <property type="nucleotide sequence ID" value="NZ_BIFR01000001.1"/>
</dbReference>
<sequence>MSNLFVLKFADETIARQVADEMKNLQKQQLVKLDDAALIIRRPDGKAKIKQLHDLVGAGAMGGAFWGLLIGLLFFMPALGAAVGAGAGALSGKFADIGIDDSFIKQVGSAIQPGECALFLMTRDAVIEKVLPRLKNYQFQLIQSSLSTENEAYLREMLGVNSK</sequence>
<dbReference type="InterPro" id="IPR009200">
    <property type="entry name" value="DUF1269_membrane"/>
</dbReference>
<dbReference type="Pfam" id="PF06897">
    <property type="entry name" value="DUF1269"/>
    <property type="match status" value="1"/>
</dbReference>
<gene>
    <name evidence="2" type="ORF">KTT_38880</name>
</gene>
<keyword evidence="3" id="KW-1185">Reference proteome</keyword>
<comment type="caution">
    <text evidence="2">The sequence shown here is derived from an EMBL/GenBank/DDBJ whole genome shotgun (WGS) entry which is preliminary data.</text>
</comment>
<feature type="transmembrane region" description="Helical" evidence="1">
    <location>
        <begin position="64"/>
        <end position="90"/>
    </location>
</feature>
<dbReference type="Proteomes" id="UP000287352">
    <property type="component" value="Unassembled WGS sequence"/>
</dbReference>
<accession>A0A402A4P4</accession>
<proteinExistence type="predicted"/>
<evidence type="ECO:0000256" key="1">
    <source>
        <dbReference type="SAM" id="Phobius"/>
    </source>
</evidence>
<keyword evidence="1" id="KW-1133">Transmembrane helix</keyword>
<protein>
    <submittedName>
        <fullName evidence="2">Membrane protein</fullName>
    </submittedName>
</protein>
<dbReference type="EMBL" id="BIFR01000001">
    <property type="protein sequence ID" value="GCE14029.1"/>
    <property type="molecule type" value="Genomic_DNA"/>
</dbReference>
<evidence type="ECO:0000313" key="2">
    <source>
        <dbReference type="EMBL" id="GCE14029.1"/>
    </source>
</evidence>
<dbReference type="OrthoDB" id="159526at2"/>
<dbReference type="AlphaFoldDB" id="A0A402A4P4"/>
<keyword evidence="1" id="KW-0812">Transmembrane</keyword>
<name>A0A402A4P4_9CHLR</name>
<organism evidence="2 3">
    <name type="scientific">Tengunoibacter tsumagoiensis</name>
    <dbReference type="NCBI Taxonomy" id="2014871"/>
    <lineage>
        <taxon>Bacteria</taxon>
        <taxon>Bacillati</taxon>
        <taxon>Chloroflexota</taxon>
        <taxon>Ktedonobacteria</taxon>
        <taxon>Ktedonobacterales</taxon>
        <taxon>Dictyobacteraceae</taxon>
        <taxon>Tengunoibacter</taxon>
    </lineage>
</organism>
<keyword evidence="1" id="KW-0472">Membrane</keyword>
<evidence type="ECO:0000313" key="3">
    <source>
        <dbReference type="Proteomes" id="UP000287352"/>
    </source>
</evidence>
<reference evidence="3" key="1">
    <citation type="submission" date="2018-12" db="EMBL/GenBank/DDBJ databases">
        <title>Tengunoibacter tsumagoiensis gen. nov., sp. nov., Dictyobacter kobayashii sp. nov., D. alpinus sp. nov., and D. joshuensis sp. nov. and description of Dictyobacteraceae fam. nov. within the order Ktedonobacterales isolated from Tengu-no-mugimeshi.</title>
        <authorList>
            <person name="Wang C.M."/>
            <person name="Zheng Y."/>
            <person name="Sakai Y."/>
            <person name="Toyoda A."/>
            <person name="Minakuchi Y."/>
            <person name="Abe K."/>
            <person name="Yokota A."/>
            <person name="Yabe S."/>
        </authorList>
    </citation>
    <scope>NUCLEOTIDE SEQUENCE [LARGE SCALE GENOMIC DNA]</scope>
    <source>
        <strain evidence="3">Uno3</strain>
    </source>
</reference>